<protein>
    <submittedName>
        <fullName evidence="2">Uncharacterized protein</fullName>
    </submittedName>
</protein>
<feature type="region of interest" description="Disordered" evidence="1">
    <location>
        <begin position="25"/>
        <end position="54"/>
    </location>
</feature>
<evidence type="ECO:0000256" key="1">
    <source>
        <dbReference type="SAM" id="MobiDB-lite"/>
    </source>
</evidence>
<evidence type="ECO:0000313" key="2">
    <source>
        <dbReference type="EMBL" id="QMV73190.1"/>
    </source>
</evidence>
<evidence type="ECO:0000313" key="3">
    <source>
        <dbReference type="Proteomes" id="UP000515240"/>
    </source>
</evidence>
<reference evidence="2 3" key="1">
    <citation type="journal article" date="2020" name="G3 (Bethesda)">
        <title>CeMbio - The Caenorhabditis elegans Microbiome Resource.</title>
        <authorList>
            <person name="Dirksen P."/>
            <person name="Assie A."/>
            <person name="Zimmermann J."/>
            <person name="Zhang F."/>
            <person name="Tietje A.M."/>
            <person name="Marsh S.A."/>
            <person name="Felix M.A."/>
            <person name="Shapira M."/>
            <person name="Kaleta C."/>
            <person name="Schulenburg H."/>
            <person name="Samuel B."/>
        </authorList>
    </citation>
    <scope>NUCLEOTIDE SEQUENCE [LARGE SCALE GENOMIC DNA]</scope>
    <source>
        <strain evidence="2 3">BIGb0172</strain>
    </source>
</reference>
<dbReference type="EMBL" id="CP058554">
    <property type="protein sequence ID" value="QMV73190.1"/>
    <property type="molecule type" value="Genomic_DNA"/>
</dbReference>
<keyword evidence="3" id="KW-1185">Reference proteome</keyword>
<accession>A0A7G5EGR5</accession>
<proteinExistence type="predicted"/>
<dbReference type="RefSeq" id="WP_182327652.1">
    <property type="nucleotide sequence ID" value="NZ_CP058554.1"/>
</dbReference>
<name>A0A7G5EGR5_9BURK</name>
<dbReference type="Proteomes" id="UP000515240">
    <property type="component" value="Chromosome"/>
</dbReference>
<gene>
    <name evidence="2" type="ORF">HS961_10290</name>
</gene>
<dbReference type="AlphaFoldDB" id="A0A7G5EGR5"/>
<organism evidence="2 3">
    <name type="scientific">Comamonas piscis</name>
    <dbReference type="NCBI Taxonomy" id="1562974"/>
    <lineage>
        <taxon>Bacteria</taxon>
        <taxon>Pseudomonadati</taxon>
        <taxon>Pseudomonadota</taxon>
        <taxon>Betaproteobacteria</taxon>
        <taxon>Burkholderiales</taxon>
        <taxon>Comamonadaceae</taxon>
        <taxon>Comamonas</taxon>
    </lineage>
</organism>
<feature type="compositionally biased region" description="Low complexity" evidence="1">
    <location>
        <begin position="45"/>
        <end position="54"/>
    </location>
</feature>
<sequence>MFKFSAYPPASFWDKAKINLAVAAIPSPQEQGPKTPSEKEKQDQEQGQQAFLAL</sequence>
<dbReference type="KEGG" id="cpis:HS961_10290"/>